<proteinExistence type="predicted"/>
<dbReference type="InterPro" id="IPR029058">
    <property type="entry name" value="AB_hydrolase_fold"/>
</dbReference>
<dbReference type="OrthoDB" id="6431331at2759"/>
<keyword evidence="3" id="KW-1185">Reference proteome</keyword>
<evidence type="ECO:0000313" key="2">
    <source>
        <dbReference type="EMBL" id="PWN20195.1"/>
    </source>
</evidence>
<dbReference type="GO" id="GO:0016787">
    <property type="term" value="F:hydrolase activity"/>
    <property type="evidence" value="ECO:0007669"/>
    <property type="project" value="UniProtKB-KW"/>
</dbReference>
<organism evidence="2 3">
    <name type="scientific">Pseudomicrostroma glucosiphilum</name>
    <dbReference type="NCBI Taxonomy" id="1684307"/>
    <lineage>
        <taxon>Eukaryota</taxon>
        <taxon>Fungi</taxon>
        <taxon>Dikarya</taxon>
        <taxon>Basidiomycota</taxon>
        <taxon>Ustilaginomycotina</taxon>
        <taxon>Exobasidiomycetes</taxon>
        <taxon>Microstromatales</taxon>
        <taxon>Microstromatales incertae sedis</taxon>
        <taxon>Pseudomicrostroma</taxon>
    </lineage>
</organism>
<protein>
    <submittedName>
        <fullName evidence="2">Alpha/beta-hydrolase</fullName>
    </submittedName>
</protein>
<name>A0A316UAX5_9BASI</name>
<feature type="domain" description="AB hydrolase-1" evidence="1">
    <location>
        <begin position="68"/>
        <end position="198"/>
    </location>
</feature>
<reference evidence="2 3" key="1">
    <citation type="journal article" date="2018" name="Mol. Biol. Evol.">
        <title>Broad Genomic Sampling Reveals a Smut Pathogenic Ancestry of the Fungal Clade Ustilaginomycotina.</title>
        <authorList>
            <person name="Kijpornyongpan T."/>
            <person name="Mondo S.J."/>
            <person name="Barry K."/>
            <person name="Sandor L."/>
            <person name="Lee J."/>
            <person name="Lipzen A."/>
            <person name="Pangilinan J."/>
            <person name="LaButti K."/>
            <person name="Hainaut M."/>
            <person name="Henrissat B."/>
            <person name="Grigoriev I.V."/>
            <person name="Spatafora J.W."/>
            <person name="Aime M.C."/>
        </authorList>
    </citation>
    <scope>NUCLEOTIDE SEQUENCE [LARGE SCALE GENOMIC DNA]</scope>
    <source>
        <strain evidence="2 3">MCA 4718</strain>
    </source>
</reference>
<dbReference type="RefSeq" id="XP_025347355.1">
    <property type="nucleotide sequence ID" value="XM_025494320.1"/>
</dbReference>
<dbReference type="Proteomes" id="UP000245942">
    <property type="component" value="Unassembled WGS sequence"/>
</dbReference>
<dbReference type="AlphaFoldDB" id="A0A316UAX5"/>
<dbReference type="EMBL" id="KZ819328">
    <property type="protein sequence ID" value="PWN20195.1"/>
    <property type="molecule type" value="Genomic_DNA"/>
</dbReference>
<evidence type="ECO:0000259" key="1">
    <source>
        <dbReference type="Pfam" id="PF00561"/>
    </source>
</evidence>
<accession>A0A316UAX5</accession>
<dbReference type="Pfam" id="PF00561">
    <property type="entry name" value="Abhydrolase_1"/>
    <property type="match status" value="1"/>
</dbReference>
<dbReference type="SUPFAM" id="SSF53474">
    <property type="entry name" value="alpha/beta-Hydrolases"/>
    <property type="match status" value="1"/>
</dbReference>
<evidence type="ECO:0000313" key="3">
    <source>
        <dbReference type="Proteomes" id="UP000245942"/>
    </source>
</evidence>
<gene>
    <name evidence="2" type="ORF">BCV69DRAFT_299341</name>
</gene>
<dbReference type="Gene3D" id="3.40.50.1820">
    <property type="entry name" value="alpha/beta hydrolase"/>
    <property type="match status" value="1"/>
</dbReference>
<dbReference type="STRING" id="1684307.A0A316UAX5"/>
<keyword evidence="2" id="KW-0378">Hydrolase</keyword>
<sequence length="361" mass="40742">MTTDFSSSSDHKPNIDDSLYSHFLEHGFKRQRVRVPQHKDDPTLDLSLHVIWREPSNESQTDTQISNLLLLHGHPQSALIWSRMAHLLPRNVRIIIPDLRGHGLSDAPPIERKDDGDYANEAMSQRYSKREMGRDVVEVVKALGAKEDGRWAIVGHDRGGRVAHRLGLDFPKLFTHIMLLDIAPTVDMYKKTGPDFAKAYWHWFFLIQPHPFPEEMILAKPTGYLQKMTSRFPSSSSSSSSSSTALHPPEILASYAATLSSPLHVQATCEDYRCSSMGGSDWIADETSAAQGQKVKARVRVLWGTRGVIEKLYGRQSVMQMWGEKCLNLDQEGSKALEGGHYLPEEVPDQLRKEIEDFMGL</sequence>
<dbReference type="GeneID" id="37016054"/>
<dbReference type="PANTHER" id="PTHR43329">
    <property type="entry name" value="EPOXIDE HYDROLASE"/>
    <property type="match status" value="1"/>
</dbReference>
<dbReference type="InterPro" id="IPR000073">
    <property type="entry name" value="AB_hydrolase_1"/>
</dbReference>